<dbReference type="GeneID" id="98665262"/>
<evidence type="ECO:0000313" key="4">
    <source>
        <dbReference type="Proteomes" id="UP000183299"/>
    </source>
</evidence>
<evidence type="ECO:0000313" key="3">
    <source>
        <dbReference type="EMBL" id="SFJ55880.1"/>
    </source>
</evidence>
<protein>
    <submittedName>
        <fullName evidence="3">Uncharacterized protein</fullName>
    </submittedName>
</protein>
<keyword evidence="1" id="KW-0472">Membrane</keyword>
<dbReference type="InterPro" id="IPR006311">
    <property type="entry name" value="TAT_signal"/>
</dbReference>
<keyword evidence="2" id="KW-0732">Signal</keyword>
<keyword evidence="1" id="KW-1133">Transmembrane helix</keyword>
<organism evidence="3 4">
    <name type="scientific">Celeribacter halophilus</name>
    <dbReference type="NCBI Taxonomy" id="576117"/>
    <lineage>
        <taxon>Bacteria</taxon>
        <taxon>Pseudomonadati</taxon>
        <taxon>Pseudomonadota</taxon>
        <taxon>Alphaproteobacteria</taxon>
        <taxon>Rhodobacterales</taxon>
        <taxon>Roseobacteraceae</taxon>
        <taxon>Celeribacter</taxon>
    </lineage>
</organism>
<evidence type="ECO:0000256" key="1">
    <source>
        <dbReference type="SAM" id="Phobius"/>
    </source>
</evidence>
<keyword evidence="1" id="KW-0812">Transmembrane</keyword>
<name>A0A1I3SBU2_9RHOB</name>
<dbReference type="Proteomes" id="UP000183299">
    <property type="component" value="Unassembled WGS sequence"/>
</dbReference>
<dbReference type="RefSeq" id="WP_066606984.1">
    <property type="nucleotide sequence ID" value="NZ_FORY01000006.1"/>
</dbReference>
<proteinExistence type="predicted"/>
<keyword evidence="4" id="KW-1185">Reference proteome</keyword>
<accession>A0A1I3SBU2</accession>
<feature type="signal peptide" evidence="2">
    <location>
        <begin position="1"/>
        <end position="27"/>
    </location>
</feature>
<dbReference type="AlphaFoldDB" id="A0A1I3SBU2"/>
<evidence type="ECO:0000256" key="2">
    <source>
        <dbReference type="SAM" id="SignalP"/>
    </source>
</evidence>
<feature type="transmembrane region" description="Helical" evidence="1">
    <location>
        <begin position="39"/>
        <end position="61"/>
    </location>
</feature>
<dbReference type="PROSITE" id="PS51318">
    <property type="entry name" value="TAT"/>
    <property type="match status" value="1"/>
</dbReference>
<reference evidence="3 4" key="1">
    <citation type="submission" date="2016-10" db="EMBL/GenBank/DDBJ databases">
        <authorList>
            <person name="de Groot N.N."/>
        </authorList>
    </citation>
    <scope>NUCLEOTIDE SEQUENCE [LARGE SCALE GENOMIC DNA]</scope>
    <source>
        <strain evidence="3 4">CGMCC 1.8891</strain>
    </source>
</reference>
<dbReference type="EMBL" id="FORY01000006">
    <property type="protein sequence ID" value="SFJ55880.1"/>
    <property type="molecule type" value="Genomic_DNA"/>
</dbReference>
<sequence length="152" mass="15146">MNISKRTFLTTGAAAVVSSTFAIPALAAGKEGFTPVAGAALGAAGPLALGLGAIIAVGAIAGGDSGGGGKVDIPDLSVAAINKAAPEDRPALLGKELEARLSKEFPEFKFNGEIVTAVRKAYGKGLSEGKTLITAAGKGQDWSIKVTIVIKI</sequence>
<feature type="chain" id="PRO_5010300503" evidence="2">
    <location>
        <begin position="28"/>
        <end position="152"/>
    </location>
</feature>
<dbReference type="STRING" id="576117.SAMN04488138_106128"/>
<gene>
    <name evidence="3" type="ORF">SAMN04488138_106128</name>
</gene>